<dbReference type="InterPro" id="IPR007889">
    <property type="entry name" value="HTH_Psq"/>
</dbReference>
<dbReference type="Proteomes" id="UP000789831">
    <property type="component" value="Unassembled WGS sequence"/>
</dbReference>
<dbReference type="InterPro" id="IPR009057">
    <property type="entry name" value="Homeodomain-like_sf"/>
</dbReference>
<protein>
    <submittedName>
        <fullName evidence="2">12822_t:CDS:1</fullName>
    </submittedName>
</protein>
<keyword evidence="3" id="KW-1185">Reference proteome</keyword>
<evidence type="ECO:0000259" key="1">
    <source>
        <dbReference type="Pfam" id="PF04218"/>
    </source>
</evidence>
<gene>
    <name evidence="2" type="ORF">AGERDE_LOCUS12381</name>
</gene>
<feature type="domain" description="HTH psq-type" evidence="1">
    <location>
        <begin position="3"/>
        <end position="51"/>
    </location>
</feature>
<feature type="non-terminal residue" evidence="2">
    <location>
        <position position="51"/>
    </location>
</feature>
<dbReference type="OrthoDB" id="2402233at2759"/>
<dbReference type="SUPFAM" id="SSF46689">
    <property type="entry name" value="Homeodomain-like"/>
    <property type="match status" value="1"/>
</dbReference>
<reference evidence="2" key="1">
    <citation type="submission" date="2021-06" db="EMBL/GenBank/DDBJ databases">
        <authorList>
            <person name="Kallberg Y."/>
            <person name="Tangrot J."/>
            <person name="Rosling A."/>
        </authorList>
    </citation>
    <scope>NUCLEOTIDE SEQUENCE</scope>
    <source>
        <strain evidence="2">MT106</strain>
    </source>
</reference>
<dbReference type="Gene3D" id="1.10.10.60">
    <property type="entry name" value="Homeodomain-like"/>
    <property type="match status" value="1"/>
</dbReference>
<dbReference type="Pfam" id="PF04218">
    <property type="entry name" value="CENP-B_N"/>
    <property type="match status" value="1"/>
</dbReference>
<organism evidence="2 3">
    <name type="scientific">Ambispora gerdemannii</name>
    <dbReference type="NCBI Taxonomy" id="144530"/>
    <lineage>
        <taxon>Eukaryota</taxon>
        <taxon>Fungi</taxon>
        <taxon>Fungi incertae sedis</taxon>
        <taxon>Mucoromycota</taxon>
        <taxon>Glomeromycotina</taxon>
        <taxon>Glomeromycetes</taxon>
        <taxon>Archaeosporales</taxon>
        <taxon>Ambisporaceae</taxon>
        <taxon>Ambispora</taxon>
    </lineage>
</organism>
<sequence length="51" mass="5761">MSKKKRVSLTTGQKREICETKERNPNLSHIELGGQYGIGKSTVSEILKEKE</sequence>
<dbReference type="GO" id="GO:0003677">
    <property type="term" value="F:DNA binding"/>
    <property type="evidence" value="ECO:0007669"/>
    <property type="project" value="InterPro"/>
</dbReference>
<evidence type="ECO:0000313" key="3">
    <source>
        <dbReference type="Proteomes" id="UP000789831"/>
    </source>
</evidence>
<name>A0A9N9EDB0_9GLOM</name>
<dbReference type="EMBL" id="CAJVPL010008330">
    <property type="protein sequence ID" value="CAG8673899.1"/>
    <property type="molecule type" value="Genomic_DNA"/>
</dbReference>
<proteinExistence type="predicted"/>
<comment type="caution">
    <text evidence="2">The sequence shown here is derived from an EMBL/GenBank/DDBJ whole genome shotgun (WGS) entry which is preliminary data.</text>
</comment>
<accession>A0A9N9EDB0</accession>
<evidence type="ECO:0000313" key="2">
    <source>
        <dbReference type="EMBL" id="CAG8673899.1"/>
    </source>
</evidence>
<dbReference type="AlphaFoldDB" id="A0A9N9EDB0"/>